<organism evidence="1 2">
    <name type="scientific">Eretmocerus hayati</name>
    <dbReference type="NCBI Taxonomy" id="131215"/>
    <lineage>
        <taxon>Eukaryota</taxon>
        <taxon>Metazoa</taxon>
        <taxon>Ecdysozoa</taxon>
        <taxon>Arthropoda</taxon>
        <taxon>Hexapoda</taxon>
        <taxon>Insecta</taxon>
        <taxon>Pterygota</taxon>
        <taxon>Neoptera</taxon>
        <taxon>Endopterygota</taxon>
        <taxon>Hymenoptera</taxon>
        <taxon>Apocrita</taxon>
        <taxon>Proctotrupomorpha</taxon>
        <taxon>Chalcidoidea</taxon>
        <taxon>Aphelinidae</taxon>
        <taxon>Aphelininae</taxon>
        <taxon>Eretmocerus</taxon>
    </lineage>
</organism>
<comment type="caution">
    <text evidence="1">The sequence shown here is derived from an EMBL/GenBank/DDBJ whole genome shotgun (WGS) entry which is preliminary data.</text>
</comment>
<name>A0ACC2NKA4_9HYME</name>
<evidence type="ECO:0000313" key="1">
    <source>
        <dbReference type="EMBL" id="KAJ8670662.1"/>
    </source>
</evidence>
<accession>A0ACC2NKA4</accession>
<sequence length="493" mass="56232">MGMICRTVVTTFGITIAVTGILLKFYLIPKIVNEGIDASVKLEKGSEAYDRWENFPVPVKLKVYLFHVTNPEEVANGAKPNVTEVGPYVYDQNLKKRDIVKINDTLTYHRYYVLTFNAEDSSPRREDDRIVIANLPLMSIALTTEVVFPIGLKTLNRHIDKLFDQPKLFLETTPRQFLFDGITVNCSNSNIVCDRIKEHATKQMKILDNKDINFSLINYKNNSHDGLFTINSGETDVSLLGEVLRWNNSSKIDTWGSNGTCNDIYGTDSTIFPPHQTRKSSIRTFQPDICRSASLDYDSKVEYREIEGLRFVLGKQMLRSGKSSRENECFCIKKTKGIADEDGCLFDGAMELYNCHGAPIILTFPHLLWADERYAQTVDGLHPDPKKHQTFVDFEPNTGTLLQGSRRVQFNLIYRQIEKIDLTSNLKTTLMPVVWFDQGAVIREKQMKTLEDRLIFRLRTWGYISWSLIGLGVFIGTVGFILCMVCLVKSRKS</sequence>
<keyword evidence="2" id="KW-1185">Reference proteome</keyword>
<proteinExistence type="predicted"/>
<protein>
    <submittedName>
        <fullName evidence="1">Uncharacterized protein</fullName>
    </submittedName>
</protein>
<dbReference type="Proteomes" id="UP001239111">
    <property type="component" value="Chromosome 3"/>
</dbReference>
<gene>
    <name evidence="1" type="ORF">QAD02_001921</name>
</gene>
<evidence type="ECO:0000313" key="2">
    <source>
        <dbReference type="Proteomes" id="UP001239111"/>
    </source>
</evidence>
<reference evidence="1" key="1">
    <citation type="submission" date="2023-04" db="EMBL/GenBank/DDBJ databases">
        <title>A chromosome-level genome assembly of the parasitoid wasp Eretmocerus hayati.</title>
        <authorList>
            <person name="Zhong Y."/>
            <person name="Liu S."/>
            <person name="Liu Y."/>
        </authorList>
    </citation>
    <scope>NUCLEOTIDE SEQUENCE</scope>
    <source>
        <strain evidence="1">ZJU_SS_LIU_2023</strain>
    </source>
</reference>
<dbReference type="EMBL" id="CM056743">
    <property type="protein sequence ID" value="KAJ8670662.1"/>
    <property type="molecule type" value="Genomic_DNA"/>
</dbReference>